<proteinExistence type="predicted"/>
<sequence>MKKLIILSFLIFLSCKKEEQIVMLEKTIYKDSALTIFDFKANPKSDGLNSAKAKTILNQHFKQKGFLIESELDFGSYNPEEKKYFGKKAIDFIEIKPINDSATIVKYYNCEPFENGTCVQPHYAIIANTIKGNKILHEDFLPNNFVLDKITKEKRKLFLYGYYFECANQKKLQSYRIAIK</sequence>
<gene>
    <name evidence="1" type="ORF">IM755_10895</name>
</gene>
<keyword evidence="2" id="KW-1185">Reference proteome</keyword>
<evidence type="ECO:0008006" key="3">
    <source>
        <dbReference type="Google" id="ProtNLM"/>
    </source>
</evidence>
<dbReference type="EMBL" id="JADFTZ010000005">
    <property type="protein sequence ID" value="MBE9577218.1"/>
    <property type="molecule type" value="Genomic_DNA"/>
</dbReference>
<dbReference type="PROSITE" id="PS51257">
    <property type="entry name" value="PROKAR_LIPOPROTEIN"/>
    <property type="match status" value="1"/>
</dbReference>
<reference evidence="1 2" key="1">
    <citation type="submission" date="2020-10" db="EMBL/GenBank/DDBJ databases">
        <title>The genome sequence of Flavobacterium aquaticum 1Y8A.</title>
        <authorList>
            <person name="Liu Y."/>
        </authorList>
    </citation>
    <scope>NUCLEOTIDE SEQUENCE [LARGE SCALE GENOMIC DNA]</scope>
    <source>
        <strain evidence="1 2">1Y8A</strain>
    </source>
</reference>
<evidence type="ECO:0000313" key="2">
    <source>
        <dbReference type="Proteomes" id="UP000656274"/>
    </source>
</evidence>
<protein>
    <recommendedName>
        <fullName evidence="3">Lipoprotein</fullName>
    </recommendedName>
</protein>
<dbReference type="RefSeq" id="WP_194096713.1">
    <property type="nucleotide sequence ID" value="NZ_JADFTZ010000005.1"/>
</dbReference>
<comment type="caution">
    <text evidence="1">The sequence shown here is derived from an EMBL/GenBank/DDBJ whole genome shotgun (WGS) entry which is preliminary data.</text>
</comment>
<accession>A0ABR9WU97</accession>
<organism evidence="1 2">
    <name type="scientific">Flavobacterium proteolyticum</name>
    <dbReference type="NCBI Taxonomy" id="2911683"/>
    <lineage>
        <taxon>Bacteria</taxon>
        <taxon>Pseudomonadati</taxon>
        <taxon>Bacteroidota</taxon>
        <taxon>Flavobacteriia</taxon>
        <taxon>Flavobacteriales</taxon>
        <taxon>Flavobacteriaceae</taxon>
        <taxon>Flavobacterium</taxon>
    </lineage>
</organism>
<evidence type="ECO:0000313" key="1">
    <source>
        <dbReference type="EMBL" id="MBE9577218.1"/>
    </source>
</evidence>
<dbReference type="Proteomes" id="UP000656274">
    <property type="component" value="Unassembled WGS sequence"/>
</dbReference>
<name>A0ABR9WU97_9FLAO</name>